<evidence type="ECO:0000259" key="1">
    <source>
        <dbReference type="Pfam" id="PF03435"/>
    </source>
</evidence>
<dbReference type="EMBL" id="QLMJ01000020">
    <property type="protein sequence ID" value="RAK28451.1"/>
    <property type="molecule type" value="Genomic_DNA"/>
</dbReference>
<dbReference type="SUPFAM" id="SSF51735">
    <property type="entry name" value="NAD(P)-binding Rossmann-fold domains"/>
    <property type="match status" value="1"/>
</dbReference>
<protein>
    <submittedName>
        <fullName evidence="2">Short subunit dehydrogenase-like uncharacterized protein</fullName>
    </submittedName>
</protein>
<reference evidence="2 3" key="1">
    <citation type="submission" date="2018-06" db="EMBL/GenBank/DDBJ databases">
        <title>Genomic Encyclopedia of Type Strains, Phase III (KMG-III): the genomes of soil and plant-associated and newly described type strains.</title>
        <authorList>
            <person name="Whitman W."/>
        </authorList>
    </citation>
    <scope>NUCLEOTIDE SEQUENCE [LARGE SCALE GENOMIC DNA]</scope>
    <source>
        <strain evidence="2 3">CGMCC 4.7090</strain>
    </source>
</reference>
<comment type="caution">
    <text evidence="2">The sequence shown here is derived from an EMBL/GenBank/DDBJ whole genome shotgun (WGS) entry which is preliminary data.</text>
</comment>
<dbReference type="Gene3D" id="3.40.50.720">
    <property type="entry name" value="NAD(P)-binding Rossmann-like Domain"/>
    <property type="match status" value="1"/>
</dbReference>
<accession>A0A327ZA85</accession>
<dbReference type="AlphaFoldDB" id="A0A327ZA85"/>
<name>A0A327ZA85_9ACTN</name>
<feature type="domain" description="Saccharopine dehydrogenase NADP binding" evidence="1">
    <location>
        <begin position="5"/>
        <end position="101"/>
    </location>
</feature>
<dbReference type="OrthoDB" id="4420885at2"/>
<sequence>MTPRIVVFGASGYTGELVSRALVARGVKPVLAGRSAEKLERLAAQLGNLETQIADVDRPKSVRALVEAGDVLIATVGPFARWGGPAVEAAIDAGAHYLDSTGEPAFIRAVFDRYGPQAASAHVALLPAFGYDWLPGNLAGALALSDAGPGARRVEIGYFSRRAGGVSGGTRASLAGAVLDRSFAFRGGRLRAERTGARVRSFRIGPQESRYGLSVGGTEHFGLPAEFPAVRDVGVFLPALAAPMIRAMPVLSLLLTGITGIGPVRNALESAVHRRVLGSSGGPSAESRAESSSVVIAEAFSESDELLQRCRLEGVNGYTFTGDILAWAATRIADGGLLDTGALAPVSAFGLPVLEAAAAESGFVRAS</sequence>
<dbReference type="Pfam" id="PF03435">
    <property type="entry name" value="Sacchrp_dh_NADP"/>
    <property type="match status" value="1"/>
</dbReference>
<dbReference type="InterPro" id="IPR005097">
    <property type="entry name" value="Sacchrp_dh_NADP-bd"/>
</dbReference>
<gene>
    <name evidence="2" type="ORF">B0I29_120219</name>
</gene>
<evidence type="ECO:0000313" key="3">
    <source>
        <dbReference type="Proteomes" id="UP000249341"/>
    </source>
</evidence>
<organism evidence="2 3">
    <name type="scientific">Actinoplanes lutulentus</name>
    <dbReference type="NCBI Taxonomy" id="1287878"/>
    <lineage>
        <taxon>Bacteria</taxon>
        <taxon>Bacillati</taxon>
        <taxon>Actinomycetota</taxon>
        <taxon>Actinomycetes</taxon>
        <taxon>Micromonosporales</taxon>
        <taxon>Micromonosporaceae</taxon>
        <taxon>Actinoplanes</taxon>
    </lineage>
</organism>
<keyword evidence="3" id="KW-1185">Reference proteome</keyword>
<dbReference type="PANTHER" id="PTHR43781">
    <property type="entry name" value="SACCHAROPINE DEHYDROGENASE"/>
    <property type="match status" value="1"/>
</dbReference>
<dbReference type="Proteomes" id="UP000249341">
    <property type="component" value="Unassembled WGS sequence"/>
</dbReference>
<proteinExistence type="predicted"/>
<dbReference type="PANTHER" id="PTHR43781:SF1">
    <property type="entry name" value="SACCHAROPINE DEHYDROGENASE"/>
    <property type="match status" value="1"/>
</dbReference>
<dbReference type="InterPro" id="IPR036291">
    <property type="entry name" value="NAD(P)-bd_dom_sf"/>
</dbReference>
<evidence type="ECO:0000313" key="2">
    <source>
        <dbReference type="EMBL" id="RAK28451.1"/>
    </source>
</evidence>
<dbReference type="RefSeq" id="WP_111653508.1">
    <property type="nucleotide sequence ID" value="NZ_JACHWI010000002.1"/>
</dbReference>